<name>A0A518GNS0_9PLAN</name>
<dbReference type="PROSITE" id="PS50112">
    <property type="entry name" value="PAS"/>
    <property type="match status" value="2"/>
</dbReference>
<dbReference type="SMART" id="SM00387">
    <property type="entry name" value="HATPase_c"/>
    <property type="match status" value="1"/>
</dbReference>
<feature type="domain" description="PAC" evidence="13">
    <location>
        <begin position="92"/>
        <end position="143"/>
    </location>
</feature>
<evidence type="ECO:0000256" key="4">
    <source>
        <dbReference type="ARBA" id="ARBA00022679"/>
    </source>
</evidence>
<feature type="domain" description="PAS" evidence="12">
    <location>
        <begin position="15"/>
        <end position="85"/>
    </location>
</feature>
<evidence type="ECO:0000259" key="12">
    <source>
        <dbReference type="PROSITE" id="PS50112"/>
    </source>
</evidence>
<dbReference type="OrthoDB" id="236031at2"/>
<dbReference type="InterPro" id="IPR004358">
    <property type="entry name" value="Sig_transdc_His_kin-like_C"/>
</dbReference>
<keyword evidence="15" id="KW-1185">Reference proteome</keyword>
<dbReference type="InterPro" id="IPR003594">
    <property type="entry name" value="HATPase_dom"/>
</dbReference>
<dbReference type="PRINTS" id="PR00344">
    <property type="entry name" value="BCTRLSENSOR"/>
</dbReference>
<evidence type="ECO:0000256" key="1">
    <source>
        <dbReference type="ARBA" id="ARBA00000085"/>
    </source>
</evidence>
<evidence type="ECO:0000259" key="13">
    <source>
        <dbReference type="PROSITE" id="PS50113"/>
    </source>
</evidence>
<evidence type="ECO:0000256" key="9">
    <source>
        <dbReference type="ARBA" id="ARBA00059827"/>
    </source>
</evidence>
<dbReference type="PANTHER" id="PTHR43065">
    <property type="entry name" value="SENSOR HISTIDINE KINASE"/>
    <property type="match status" value="1"/>
</dbReference>
<dbReference type="NCBIfam" id="TIGR00229">
    <property type="entry name" value="sensory_box"/>
    <property type="match status" value="2"/>
</dbReference>
<keyword evidence="7" id="KW-0067">ATP-binding</keyword>
<dbReference type="GO" id="GO:0000160">
    <property type="term" value="P:phosphorelay signal transduction system"/>
    <property type="evidence" value="ECO:0007669"/>
    <property type="project" value="UniProtKB-KW"/>
</dbReference>
<evidence type="ECO:0000256" key="6">
    <source>
        <dbReference type="ARBA" id="ARBA00022777"/>
    </source>
</evidence>
<dbReference type="GO" id="GO:0006355">
    <property type="term" value="P:regulation of DNA-templated transcription"/>
    <property type="evidence" value="ECO:0007669"/>
    <property type="project" value="InterPro"/>
</dbReference>
<sequence>MLPLDATSRFVHSDETATLRAILASTMEGIVFVNEQGIVQFINPAAEKMFRLTTEQIVGRSINDLMPSPQNTTYDDLIAKHLAKGQSLIIGEQQEIDAKRSDGTPFQLHLSVSEVALSGGSRMFIGVMRDISKQKQSEQQIRDDAKRIRAILDTAVEGIVTINEQGIIEVFNRAAETIFCFTAEEVVGRNVRMLMPSPFREEHDGYITRYLTTGEKKIIGIGREVVGQRKDGSTFPMELSISEVRLDNHFLFTAAVRDISERKRMEARMMQAERLAAIGEAMTGLTHESRNALQRSQACLEMLKMVIEGNAKANDLIADIQRAQNDLHALYEDVKEYAAPLNLQWRLNDVGQIVREAWANLSHQRSGRTISFSEDHSDLGLQCNVDAFALRHVFQNIFDNSLAACADPVKVVVSYSECNIDNVAALQVSVRDNGPGLSPEAQKKVFEPFFTTKTKGTGLGMAICLRIILAHGGEITLVERNGQGAEFLMKIPRRHE</sequence>
<dbReference type="InterPro" id="IPR035965">
    <property type="entry name" value="PAS-like_dom_sf"/>
</dbReference>
<dbReference type="EMBL" id="CP036299">
    <property type="protein sequence ID" value="QDV30282.1"/>
    <property type="molecule type" value="Genomic_DNA"/>
</dbReference>
<protein>
    <recommendedName>
        <fullName evidence="10">Sensor protein FixL</fullName>
        <ecNumber evidence="2">2.7.13.3</ecNumber>
    </recommendedName>
</protein>
<evidence type="ECO:0000256" key="5">
    <source>
        <dbReference type="ARBA" id="ARBA00022741"/>
    </source>
</evidence>
<dbReference type="PROSITE" id="PS50113">
    <property type="entry name" value="PAC"/>
    <property type="match status" value="2"/>
</dbReference>
<evidence type="ECO:0000313" key="15">
    <source>
        <dbReference type="Proteomes" id="UP000315349"/>
    </source>
</evidence>
<dbReference type="InterPro" id="IPR000014">
    <property type="entry name" value="PAS"/>
</dbReference>
<dbReference type="InterPro" id="IPR036890">
    <property type="entry name" value="HATPase_C_sf"/>
</dbReference>
<dbReference type="KEGG" id="peh:Spb1_22110"/>
<gene>
    <name evidence="14" type="primary">fixL_1</name>
    <name evidence="14" type="ORF">Spb1_22110</name>
</gene>
<dbReference type="SUPFAM" id="SSF55874">
    <property type="entry name" value="ATPase domain of HSP90 chaperone/DNA topoisomerase II/histidine kinase"/>
    <property type="match status" value="1"/>
</dbReference>
<dbReference type="Pfam" id="PF13426">
    <property type="entry name" value="PAS_9"/>
    <property type="match status" value="1"/>
</dbReference>
<keyword evidence="8" id="KW-0902">Two-component regulatory system</keyword>
<dbReference type="PROSITE" id="PS50109">
    <property type="entry name" value="HIS_KIN"/>
    <property type="match status" value="1"/>
</dbReference>
<dbReference type="GO" id="GO:0005524">
    <property type="term" value="F:ATP binding"/>
    <property type="evidence" value="ECO:0007669"/>
    <property type="project" value="UniProtKB-KW"/>
</dbReference>
<evidence type="ECO:0000256" key="2">
    <source>
        <dbReference type="ARBA" id="ARBA00012438"/>
    </source>
</evidence>
<dbReference type="SMART" id="SM00086">
    <property type="entry name" value="PAC"/>
    <property type="match status" value="2"/>
</dbReference>
<dbReference type="Pfam" id="PF02518">
    <property type="entry name" value="HATPase_c"/>
    <property type="match status" value="1"/>
</dbReference>
<accession>A0A518GNS0</accession>
<dbReference type="Proteomes" id="UP000315349">
    <property type="component" value="Chromosome"/>
</dbReference>
<organism evidence="14 15">
    <name type="scientific">Planctopirus ephydatiae</name>
    <dbReference type="NCBI Taxonomy" id="2528019"/>
    <lineage>
        <taxon>Bacteria</taxon>
        <taxon>Pseudomonadati</taxon>
        <taxon>Planctomycetota</taxon>
        <taxon>Planctomycetia</taxon>
        <taxon>Planctomycetales</taxon>
        <taxon>Planctomycetaceae</taxon>
        <taxon>Planctopirus</taxon>
    </lineage>
</organism>
<dbReference type="InterPro" id="IPR001610">
    <property type="entry name" value="PAC"/>
</dbReference>
<dbReference type="InterPro" id="IPR000700">
    <property type="entry name" value="PAS-assoc_C"/>
</dbReference>
<dbReference type="InterPro" id="IPR013767">
    <property type="entry name" value="PAS_fold"/>
</dbReference>
<comment type="function">
    <text evidence="9">Putative oxygen sensor; modulates the activity of FixJ, a transcriptional activator of nitrogen fixation fixK gene. FixL probably acts as a kinase that phosphorylates FixJ.</text>
</comment>
<dbReference type="SUPFAM" id="SSF55785">
    <property type="entry name" value="PYP-like sensor domain (PAS domain)"/>
    <property type="match status" value="2"/>
</dbReference>
<evidence type="ECO:0000259" key="11">
    <source>
        <dbReference type="PROSITE" id="PS50109"/>
    </source>
</evidence>
<dbReference type="FunFam" id="3.30.450.20:FF:000060">
    <property type="entry name" value="Sensor protein FixL"/>
    <property type="match status" value="1"/>
</dbReference>
<dbReference type="RefSeq" id="WP_145299398.1">
    <property type="nucleotide sequence ID" value="NZ_CP036299.1"/>
</dbReference>
<evidence type="ECO:0000313" key="14">
    <source>
        <dbReference type="EMBL" id="QDV30282.1"/>
    </source>
</evidence>
<keyword evidence="6" id="KW-0418">Kinase</keyword>
<comment type="catalytic activity">
    <reaction evidence="1">
        <text>ATP + protein L-histidine = ADP + protein N-phospho-L-histidine.</text>
        <dbReference type="EC" id="2.7.13.3"/>
    </reaction>
</comment>
<dbReference type="CDD" id="cd00130">
    <property type="entry name" value="PAS"/>
    <property type="match status" value="2"/>
</dbReference>
<evidence type="ECO:0000256" key="3">
    <source>
        <dbReference type="ARBA" id="ARBA00022553"/>
    </source>
</evidence>
<feature type="domain" description="PAS" evidence="12">
    <location>
        <begin position="144"/>
        <end position="197"/>
    </location>
</feature>
<dbReference type="Gene3D" id="3.30.450.20">
    <property type="entry name" value="PAS domain"/>
    <property type="match status" value="2"/>
</dbReference>
<reference evidence="14 15" key="1">
    <citation type="submission" date="2019-02" db="EMBL/GenBank/DDBJ databases">
        <title>Deep-cultivation of Planctomycetes and their phenomic and genomic characterization uncovers novel biology.</title>
        <authorList>
            <person name="Wiegand S."/>
            <person name="Jogler M."/>
            <person name="Boedeker C."/>
            <person name="Pinto D."/>
            <person name="Vollmers J."/>
            <person name="Rivas-Marin E."/>
            <person name="Kohn T."/>
            <person name="Peeters S.H."/>
            <person name="Heuer A."/>
            <person name="Rast P."/>
            <person name="Oberbeckmann S."/>
            <person name="Bunk B."/>
            <person name="Jeske O."/>
            <person name="Meyerdierks A."/>
            <person name="Storesund J.E."/>
            <person name="Kallscheuer N."/>
            <person name="Luecker S."/>
            <person name="Lage O.M."/>
            <person name="Pohl T."/>
            <person name="Merkel B.J."/>
            <person name="Hornburger P."/>
            <person name="Mueller R.-W."/>
            <person name="Bruemmer F."/>
            <person name="Labrenz M."/>
            <person name="Spormann A.M."/>
            <person name="Op den Camp H."/>
            <person name="Overmann J."/>
            <person name="Amann R."/>
            <person name="Jetten M.S.M."/>
            <person name="Mascher T."/>
            <person name="Medema M.H."/>
            <person name="Devos D.P."/>
            <person name="Kaster A.-K."/>
            <person name="Ovreas L."/>
            <person name="Rohde M."/>
            <person name="Galperin M.Y."/>
            <person name="Jogler C."/>
        </authorList>
    </citation>
    <scope>NUCLEOTIDE SEQUENCE [LARGE SCALE GENOMIC DNA]</scope>
    <source>
        <strain evidence="14 15">Spb1</strain>
    </source>
</reference>
<dbReference type="Pfam" id="PF00989">
    <property type="entry name" value="PAS"/>
    <property type="match status" value="1"/>
</dbReference>
<dbReference type="GO" id="GO:0004673">
    <property type="term" value="F:protein histidine kinase activity"/>
    <property type="evidence" value="ECO:0007669"/>
    <property type="project" value="UniProtKB-EC"/>
</dbReference>
<feature type="domain" description="Histidine kinase" evidence="11">
    <location>
        <begin position="284"/>
        <end position="495"/>
    </location>
</feature>
<dbReference type="SMART" id="SM00091">
    <property type="entry name" value="PAS"/>
    <property type="match status" value="2"/>
</dbReference>
<evidence type="ECO:0000256" key="8">
    <source>
        <dbReference type="ARBA" id="ARBA00023012"/>
    </source>
</evidence>
<evidence type="ECO:0000256" key="7">
    <source>
        <dbReference type="ARBA" id="ARBA00022840"/>
    </source>
</evidence>
<proteinExistence type="predicted"/>
<dbReference type="Gene3D" id="1.10.287.130">
    <property type="match status" value="1"/>
</dbReference>
<dbReference type="CDD" id="cd00075">
    <property type="entry name" value="HATPase"/>
    <property type="match status" value="1"/>
</dbReference>
<dbReference type="PANTHER" id="PTHR43065:SF10">
    <property type="entry name" value="PEROXIDE STRESS-ACTIVATED HISTIDINE KINASE MAK3"/>
    <property type="match status" value="1"/>
</dbReference>
<dbReference type="EC" id="2.7.13.3" evidence="2"/>
<keyword evidence="4 14" id="KW-0808">Transferase</keyword>
<dbReference type="InterPro" id="IPR005467">
    <property type="entry name" value="His_kinase_dom"/>
</dbReference>
<keyword evidence="5" id="KW-0547">Nucleotide-binding</keyword>
<evidence type="ECO:0000256" key="10">
    <source>
        <dbReference type="ARBA" id="ARBA00070616"/>
    </source>
</evidence>
<keyword evidence="3" id="KW-0597">Phosphoprotein</keyword>
<feature type="domain" description="PAC" evidence="13">
    <location>
        <begin position="221"/>
        <end position="271"/>
    </location>
</feature>
<dbReference type="AlphaFoldDB" id="A0A518GNS0"/>
<dbReference type="Gene3D" id="3.30.565.10">
    <property type="entry name" value="Histidine kinase-like ATPase, C-terminal domain"/>
    <property type="match status" value="1"/>
</dbReference>